<proteinExistence type="predicted"/>
<protein>
    <submittedName>
        <fullName evidence="1">Uncharacterized protein</fullName>
    </submittedName>
</protein>
<evidence type="ECO:0000313" key="2">
    <source>
        <dbReference type="Proteomes" id="UP000887013"/>
    </source>
</evidence>
<keyword evidence="2" id="KW-1185">Reference proteome</keyword>
<organism evidence="1 2">
    <name type="scientific">Nephila pilipes</name>
    <name type="common">Giant wood spider</name>
    <name type="synonym">Nephila maculata</name>
    <dbReference type="NCBI Taxonomy" id="299642"/>
    <lineage>
        <taxon>Eukaryota</taxon>
        <taxon>Metazoa</taxon>
        <taxon>Ecdysozoa</taxon>
        <taxon>Arthropoda</taxon>
        <taxon>Chelicerata</taxon>
        <taxon>Arachnida</taxon>
        <taxon>Araneae</taxon>
        <taxon>Araneomorphae</taxon>
        <taxon>Entelegynae</taxon>
        <taxon>Araneoidea</taxon>
        <taxon>Nephilidae</taxon>
        <taxon>Nephila</taxon>
    </lineage>
</organism>
<name>A0A8X6TNG6_NEPPI</name>
<dbReference type="EMBL" id="BMAW01109472">
    <property type="protein sequence ID" value="GFT38527.1"/>
    <property type="molecule type" value="Genomic_DNA"/>
</dbReference>
<dbReference type="Proteomes" id="UP000887013">
    <property type="component" value="Unassembled WGS sequence"/>
</dbReference>
<gene>
    <name evidence="1" type="ORF">NPIL_225111</name>
</gene>
<comment type="caution">
    <text evidence="1">The sequence shown here is derived from an EMBL/GenBank/DDBJ whole genome shotgun (WGS) entry which is preliminary data.</text>
</comment>
<reference evidence="1" key="1">
    <citation type="submission" date="2020-08" db="EMBL/GenBank/DDBJ databases">
        <title>Multicomponent nature underlies the extraordinary mechanical properties of spider dragline silk.</title>
        <authorList>
            <person name="Kono N."/>
            <person name="Nakamura H."/>
            <person name="Mori M."/>
            <person name="Yoshida Y."/>
            <person name="Ohtoshi R."/>
            <person name="Malay A.D."/>
            <person name="Moran D.A.P."/>
            <person name="Tomita M."/>
            <person name="Numata K."/>
            <person name="Arakawa K."/>
        </authorList>
    </citation>
    <scope>NUCLEOTIDE SEQUENCE</scope>
</reference>
<sequence length="103" mass="12282">MRTGRSILKAHFTSCLLANEKAVKVMKKKSSEIAVLYIIYYSEWGKRKHHNRVKARSTFRTLFQMIASCEWVMDLAQNRSSASYLEMLRRRFEKFLIKFVNEE</sequence>
<accession>A0A8X6TNG6</accession>
<evidence type="ECO:0000313" key="1">
    <source>
        <dbReference type="EMBL" id="GFT38527.1"/>
    </source>
</evidence>
<dbReference type="AlphaFoldDB" id="A0A8X6TNG6"/>